<name>A0A433SP98_ELYCH</name>
<evidence type="ECO:0000313" key="3">
    <source>
        <dbReference type="Proteomes" id="UP000271974"/>
    </source>
</evidence>
<organism evidence="2 3">
    <name type="scientific">Elysia chlorotica</name>
    <name type="common">Eastern emerald elysia</name>
    <name type="synonym">Sea slug</name>
    <dbReference type="NCBI Taxonomy" id="188477"/>
    <lineage>
        <taxon>Eukaryota</taxon>
        <taxon>Metazoa</taxon>
        <taxon>Spiralia</taxon>
        <taxon>Lophotrochozoa</taxon>
        <taxon>Mollusca</taxon>
        <taxon>Gastropoda</taxon>
        <taxon>Heterobranchia</taxon>
        <taxon>Euthyneura</taxon>
        <taxon>Panpulmonata</taxon>
        <taxon>Sacoglossa</taxon>
        <taxon>Placobranchoidea</taxon>
        <taxon>Plakobranchidae</taxon>
        <taxon>Elysia</taxon>
    </lineage>
</organism>
<dbReference type="OrthoDB" id="6118055at2759"/>
<comment type="caution">
    <text evidence="2">The sequence shown here is derived from an EMBL/GenBank/DDBJ whole genome shotgun (WGS) entry which is preliminary data.</text>
</comment>
<dbReference type="Proteomes" id="UP000271974">
    <property type="component" value="Unassembled WGS sequence"/>
</dbReference>
<dbReference type="EMBL" id="RQTK01001276">
    <property type="protein sequence ID" value="RUS71078.1"/>
    <property type="molecule type" value="Genomic_DNA"/>
</dbReference>
<feature type="compositionally biased region" description="Polar residues" evidence="1">
    <location>
        <begin position="139"/>
        <end position="169"/>
    </location>
</feature>
<accession>A0A433SP98</accession>
<feature type="region of interest" description="Disordered" evidence="1">
    <location>
        <begin position="87"/>
        <end position="107"/>
    </location>
</feature>
<gene>
    <name evidence="2" type="ORF">EGW08_021156</name>
</gene>
<dbReference type="AlphaFoldDB" id="A0A433SP98"/>
<feature type="region of interest" description="Disordered" evidence="1">
    <location>
        <begin position="188"/>
        <end position="272"/>
    </location>
</feature>
<protein>
    <submittedName>
        <fullName evidence="2">Uncharacterized protein</fullName>
    </submittedName>
</protein>
<feature type="compositionally biased region" description="Low complexity" evidence="1">
    <location>
        <begin position="188"/>
        <end position="226"/>
    </location>
</feature>
<evidence type="ECO:0000256" key="1">
    <source>
        <dbReference type="SAM" id="MobiDB-lite"/>
    </source>
</evidence>
<keyword evidence="3" id="KW-1185">Reference proteome</keyword>
<feature type="region of interest" description="Disordered" evidence="1">
    <location>
        <begin position="121"/>
        <end position="170"/>
    </location>
</feature>
<reference evidence="2 3" key="1">
    <citation type="submission" date="2019-01" db="EMBL/GenBank/DDBJ databases">
        <title>A draft genome assembly of the solar-powered sea slug Elysia chlorotica.</title>
        <authorList>
            <person name="Cai H."/>
            <person name="Li Q."/>
            <person name="Fang X."/>
            <person name="Li J."/>
            <person name="Curtis N.E."/>
            <person name="Altenburger A."/>
            <person name="Shibata T."/>
            <person name="Feng M."/>
            <person name="Maeda T."/>
            <person name="Schwartz J.A."/>
            <person name="Shigenobu S."/>
            <person name="Lundholm N."/>
            <person name="Nishiyama T."/>
            <person name="Yang H."/>
            <person name="Hasebe M."/>
            <person name="Li S."/>
            <person name="Pierce S.K."/>
            <person name="Wang J."/>
        </authorList>
    </citation>
    <scope>NUCLEOTIDE SEQUENCE [LARGE SCALE GENOMIC DNA]</scope>
    <source>
        <strain evidence="2">EC2010</strain>
        <tissue evidence="2">Whole organism of an adult</tissue>
    </source>
</reference>
<proteinExistence type="predicted"/>
<feature type="compositionally biased region" description="Polar residues" evidence="1">
    <location>
        <begin position="251"/>
        <end position="260"/>
    </location>
</feature>
<sequence length="309" mass="31833">MEACAASNVSSLSLELDRVELSNTIRYQMSSVLAMAFAYKMRISAAGGDGSRLVLQSLVPSSSVSARTSESPGLVSASSKLVGRRYSGAQNNQARGEISGEVAGMPGTHSDQLLQMFSSSLQTSPHPRLPDLPAVSATGPMSGSSADGLTNSTGGMRRQGSSPVLSSMAHQKGSLVQGYLRRRASSSALSSVSESGVDNSVVATTSSSSSSSSSSKTTPSSVVAVVRDTDADTSGELVKKSRAITPAVPTSGLQKDSSVDATDGHGSKGKGYGILNSTRRFGAWLGKVTHGEKMEVSKKDLNVFAPTSF</sequence>
<evidence type="ECO:0000313" key="2">
    <source>
        <dbReference type="EMBL" id="RUS71078.1"/>
    </source>
</evidence>